<accession>A0A6V8KGK8</accession>
<feature type="compositionally biased region" description="Pro residues" evidence="1">
    <location>
        <begin position="265"/>
        <end position="278"/>
    </location>
</feature>
<feature type="region of interest" description="Disordered" evidence="1">
    <location>
        <begin position="161"/>
        <end position="196"/>
    </location>
</feature>
<keyword evidence="2" id="KW-0812">Transmembrane</keyword>
<keyword evidence="2" id="KW-0472">Membrane</keyword>
<keyword evidence="2" id="KW-1133">Transmembrane helix</keyword>
<feature type="compositionally biased region" description="Low complexity" evidence="1">
    <location>
        <begin position="11"/>
        <end position="23"/>
    </location>
</feature>
<dbReference type="Gene3D" id="3.30.10.20">
    <property type="match status" value="1"/>
</dbReference>
<dbReference type="InterPro" id="IPR005543">
    <property type="entry name" value="PASTA_dom"/>
</dbReference>
<evidence type="ECO:0000256" key="2">
    <source>
        <dbReference type="SAM" id="Phobius"/>
    </source>
</evidence>
<dbReference type="EMBL" id="BLPF01000001">
    <property type="protein sequence ID" value="GFJ79845.1"/>
    <property type="molecule type" value="Genomic_DNA"/>
</dbReference>
<dbReference type="AlphaFoldDB" id="A0A6V8KGK8"/>
<feature type="compositionally biased region" description="Low complexity" evidence="1">
    <location>
        <begin position="161"/>
        <end position="186"/>
    </location>
</feature>
<evidence type="ECO:0000313" key="4">
    <source>
        <dbReference type="EMBL" id="GFJ79845.1"/>
    </source>
</evidence>
<evidence type="ECO:0000313" key="5">
    <source>
        <dbReference type="Proteomes" id="UP000482800"/>
    </source>
</evidence>
<comment type="caution">
    <text evidence="4">The sequence shown here is derived from an EMBL/GenBank/DDBJ whole genome shotgun (WGS) entry which is preliminary data.</text>
</comment>
<dbReference type="Pfam" id="PF03793">
    <property type="entry name" value="PASTA"/>
    <property type="match status" value="1"/>
</dbReference>
<dbReference type="Proteomes" id="UP000482800">
    <property type="component" value="Unassembled WGS sequence"/>
</dbReference>
<organism evidence="4 5">
    <name type="scientific">Phytohabitans houttuyneae</name>
    <dbReference type="NCBI Taxonomy" id="1076126"/>
    <lineage>
        <taxon>Bacteria</taxon>
        <taxon>Bacillati</taxon>
        <taxon>Actinomycetota</taxon>
        <taxon>Actinomycetes</taxon>
        <taxon>Micromonosporales</taxon>
        <taxon>Micromonosporaceae</taxon>
    </lineage>
</organism>
<dbReference type="SMART" id="SM00740">
    <property type="entry name" value="PASTA"/>
    <property type="match status" value="1"/>
</dbReference>
<name>A0A6V8KGK8_9ACTN</name>
<feature type="domain" description="PASTA" evidence="3">
    <location>
        <begin position="193"/>
        <end position="258"/>
    </location>
</feature>
<feature type="region of interest" description="Disordered" evidence="1">
    <location>
        <begin position="1"/>
        <end position="119"/>
    </location>
</feature>
<dbReference type="PROSITE" id="PS51178">
    <property type="entry name" value="PASTA"/>
    <property type="match status" value="1"/>
</dbReference>
<keyword evidence="5" id="KW-1185">Reference proteome</keyword>
<feature type="transmembrane region" description="Helical" evidence="2">
    <location>
        <begin position="128"/>
        <end position="153"/>
    </location>
</feature>
<proteinExistence type="predicted"/>
<feature type="compositionally biased region" description="Basic and acidic residues" evidence="1">
    <location>
        <begin position="24"/>
        <end position="35"/>
    </location>
</feature>
<dbReference type="CDD" id="cd06577">
    <property type="entry name" value="PASTA_pknB"/>
    <property type="match status" value="1"/>
</dbReference>
<evidence type="ECO:0000256" key="1">
    <source>
        <dbReference type="SAM" id="MobiDB-lite"/>
    </source>
</evidence>
<feature type="region of interest" description="Disordered" evidence="1">
    <location>
        <begin position="259"/>
        <end position="278"/>
    </location>
</feature>
<protein>
    <recommendedName>
        <fullName evidence="3">PASTA domain-containing protein</fullName>
    </recommendedName>
</protein>
<dbReference type="RefSeq" id="WP_246273619.1">
    <property type="nucleotide sequence ID" value="NZ_BAABGO010000011.1"/>
</dbReference>
<gene>
    <name evidence="4" type="ORF">Phou_040250</name>
</gene>
<reference evidence="4 5" key="2">
    <citation type="submission" date="2020-03" db="EMBL/GenBank/DDBJ databases">
        <authorList>
            <person name="Ichikawa N."/>
            <person name="Kimura A."/>
            <person name="Kitahashi Y."/>
            <person name="Uohara A."/>
        </authorList>
    </citation>
    <scope>NUCLEOTIDE SEQUENCE [LARGE SCALE GENOMIC DNA]</scope>
    <source>
        <strain evidence="4 5">NBRC 108639</strain>
    </source>
</reference>
<sequence length="278" mass="28944">MADDRDPDGPAPDSADGPGPSSIPRDEPDQTREFDPFADDDAEEQAAGGEADTDPDRTAQLPAAQGETRQMPAAGDETRQLPAADETAQVPTQPPAWSGRAGVPPRDATVRRGPAPTEWAPPDDGGRWWMPIVLGIVALLLLGGLIAGIWLIYNANKVEPTTTPTPSATPARTSAAPTSAAPETSSAPPPTTAPADVAVPRLVGLTDEQARDELDRLGLSYRLVYRPAEQAPNTVIETDPAEGESVPSGTEVTLVIASPLTPGEPTLPEPTLEPTPTA</sequence>
<reference evidence="4 5" key="1">
    <citation type="submission" date="2020-03" db="EMBL/GenBank/DDBJ databases">
        <title>Whole genome shotgun sequence of Phytohabitans houttuyneae NBRC 108639.</title>
        <authorList>
            <person name="Komaki H."/>
            <person name="Tamura T."/>
        </authorList>
    </citation>
    <scope>NUCLEOTIDE SEQUENCE [LARGE SCALE GENOMIC DNA]</scope>
    <source>
        <strain evidence="4 5">NBRC 108639</strain>
    </source>
</reference>
<evidence type="ECO:0000259" key="3">
    <source>
        <dbReference type="PROSITE" id="PS51178"/>
    </source>
</evidence>